<protein>
    <submittedName>
        <fullName evidence="1">Uncharacterized protein</fullName>
    </submittedName>
</protein>
<name>A0A0E9U5G5_ANGAN</name>
<proteinExistence type="predicted"/>
<accession>A0A0E9U5G5</accession>
<organism evidence="1">
    <name type="scientific">Anguilla anguilla</name>
    <name type="common">European freshwater eel</name>
    <name type="synonym">Muraena anguilla</name>
    <dbReference type="NCBI Taxonomy" id="7936"/>
    <lineage>
        <taxon>Eukaryota</taxon>
        <taxon>Metazoa</taxon>
        <taxon>Chordata</taxon>
        <taxon>Craniata</taxon>
        <taxon>Vertebrata</taxon>
        <taxon>Euteleostomi</taxon>
        <taxon>Actinopterygii</taxon>
        <taxon>Neopterygii</taxon>
        <taxon>Teleostei</taxon>
        <taxon>Anguilliformes</taxon>
        <taxon>Anguillidae</taxon>
        <taxon>Anguilla</taxon>
    </lineage>
</organism>
<dbReference type="AlphaFoldDB" id="A0A0E9U5G5"/>
<sequence>MITLEQQAIQSVNLTRSPD</sequence>
<reference evidence="1" key="2">
    <citation type="journal article" date="2015" name="Fish Shellfish Immunol.">
        <title>Early steps in the European eel (Anguilla anguilla)-Vibrio vulnificus interaction in the gills: Role of the RtxA13 toxin.</title>
        <authorList>
            <person name="Callol A."/>
            <person name="Pajuelo D."/>
            <person name="Ebbesson L."/>
            <person name="Teles M."/>
            <person name="MacKenzie S."/>
            <person name="Amaro C."/>
        </authorList>
    </citation>
    <scope>NUCLEOTIDE SEQUENCE</scope>
</reference>
<evidence type="ECO:0000313" key="1">
    <source>
        <dbReference type="EMBL" id="JAH60213.1"/>
    </source>
</evidence>
<dbReference type="EMBL" id="GBXM01048364">
    <property type="protein sequence ID" value="JAH60213.1"/>
    <property type="molecule type" value="Transcribed_RNA"/>
</dbReference>
<reference evidence="1" key="1">
    <citation type="submission" date="2014-11" db="EMBL/GenBank/DDBJ databases">
        <authorList>
            <person name="Amaro Gonzalez C."/>
        </authorList>
    </citation>
    <scope>NUCLEOTIDE SEQUENCE</scope>
</reference>